<dbReference type="SUPFAM" id="SSF88723">
    <property type="entry name" value="PIN domain-like"/>
    <property type="match status" value="1"/>
</dbReference>
<keyword evidence="2" id="KW-1185">Reference proteome</keyword>
<comment type="caution">
    <text evidence="1">The sequence shown here is derived from an EMBL/GenBank/DDBJ whole genome shotgun (WGS) entry which is preliminary data.</text>
</comment>
<proteinExistence type="predicted"/>
<protein>
    <submittedName>
        <fullName evidence="1">Type II toxin-antitoxin system VapC family toxin</fullName>
    </submittedName>
</protein>
<name>A0ABR9VVI6_9SYNC</name>
<reference evidence="1 2" key="1">
    <citation type="submission" date="2020-10" db="EMBL/GenBank/DDBJ databases">
        <authorList>
            <person name="Castelo-Branco R."/>
            <person name="Eusebio N."/>
            <person name="Adriana R."/>
            <person name="Vieira A."/>
            <person name="Brugerolle De Fraissinette N."/>
            <person name="Rezende De Castro R."/>
            <person name="Schneider M.P."/>
            <person name="Vasconcelos V."/>
            <person name="Leao P.N."/>
        </authorList>
    </citation>
    <scope>NUCLEOTIDE SEQUENCE [LARGE SCALE GENOMIC DNA]</scope>
    <source>
        <strain evidence="1 2">LEGE 00031</strain>
    </source>
</reference>
<accession>A0ABR9VVI6</accession>
<dbReference type="EMBL" id="JADEVV010000060">
    <property type="protein sequence ID" value="MBE9255364.1"/>
    <property type="molecule type" value="Genomic_DNA"/>
</dbReference>
<sequence length="142" mass="16230">MRYLLDTDHISFLQRRSSPEFLRLSSRMAQHKISDFALSIVSFHEQVMGAHSFISRAQTSKDIARGYGLLFEIVRSFSDAPILLFDSSAILIFNTMRSQKIRLATMDLRIATIAISHNLILLTRNISDFNQVPNLVVEDWTA</sequence>
<dbReference type="InterPro" id="IPR029060">
    <property type="entry name" value="PIN-like_dom_sf"/>
</dbReference>
<organism evidence="1 2">
    <name type="scientific">Synechocystis salina LEGE 00031</name>
    <dbReference type="NCBI Taxonomy" id="1828736"/>
    <lineage>
        <taxon>Bacteria</taxon>
        <taxon>Bacillati</taxon>
        <taxon>Cyanobacteriota</taxon>
        <taxon>Cyanophyceae</taxon>
        <taxon>Synechococcales</taxon>
        <taxon>Merismopediaceae</taxon>
        <taxon>Synechocystis</taxon>
    </lineage>
</organism>
<gene>
    <name evidence="1" type="ORF">IQ217_16280</name>
</gene>
<evidence type="ECO:0000313" key="1">
    <source>
        <dbReference type="EMBL" id="MBE9255364.1"/>
    </source>
</evidence>
<dbReference type="Proteomes" id="UP000658720">
    <property type="component" value="Unassembled WGS sequence"/>
</dbReference>
<dbReference type="CDD" id="cd09881">
    <property type="entry name" value="PIN_VapC4-5_FitB-like"/>
    <property type="match status" value="1"/>
</dbReference>
<evidence type="ECO:0000313" key="2">
    <source>
        <dbReference type="Proteomes" id="UP000658720"/>
    </source>
</evidence>
<dbReference type="Gene3D" id="3.40.50.1010">
    <property type="entry name" value="5'-nuclease"/>
    <property type="match status" value="1"/>
</dbReference>